<protein>
    <submittedName>
        <fullName evidence="2">Uncharacterized protein</fullName>
    </submittedName>
</protein>
<feature type="region of interest" description="Disordered" evidence="1">
    <location>
        <begin position="177"/>
        <end position="205"/>
    </location>
</feature>
<organism evidence="2 3">
    <name type="scientific">Rhipicephalus microplus</name>
    <name type="common">Cattle tick</name>
    <name type="synonym">Boophilus microplus</name>
    <dbReference type="NCBI Taxonomy" id="6941"/>
    <lineage>
        <taxon>Eukaryota</taxon>
        <taxon>Metazoa</taxon>
        <taxon>Ecdysozoa</taxon>
        <taxon>Arthropoda</taxon>
        <taxon>Chelicerata</taxon>
        <taxon>Arachnida</taxon>
        <taxon>Acari</taxon>
        <taxon>Parasitiformes</taxon>
        <taxon>Ixodida</taxon>
        <taxon>Ixodoidea</taxon>
        <taxon>Ixodidae</taxon>
        <taxon>Rhipicephalinae</taxon>
        <taxon>Rhipicephalus</taxon>
        <taxon>Boophilus</taxon>
    </lineage>
</organism>
<keyword evidence="3" id="KW-1185">Reference proteome</keyword>
<reference evidence="2" key="1">
    <citation type="journal article" date="2020" name="Cell">
        <title>Large-Scale Comparative Analyses of Tick Genomes Elucidate Their Genetic Diversity and Vector Capacities.</title>
        <authorList>
            <consortium name="Tick Genome and Microbiome Consortium (TIGMIC)"/>
            <person name="Jia N."/>
            <person name="Wang J."/>
            <person name="Shi W."/>
            <person name="Du L."/>
            <person name="Sun Y."/>
            <person name="Zhan W."/>
            <person name="Jiang J.F."/>
            <person name="Wang Q."/>
            <person name="Zhang B."/>
            <person name="Ji P."/>
            <person name="Bell-Sakyi L."/>
            <person name="Cui X.M."/>
            <person name="Yuan T.T."/>
            <person name="Jiang B.G."/>
            <person name="Yang W.F."/>
            <person name="Lam T.T."/>
            <person name="Chang Q.C."/>
            <person name="Ding S.J."/>
            <person name="Wang X.J."/>
            <person name="Zhu J.G."/>
            <person name="Ruan X.D."/>
            <person name="Zhao L."/>
            <person name="Wei J.T."/>
            <person name="Ye R.Z."/>
            <person name="Que T.C."/>
            <person name="Du C.H."/>
            <person name="Zhou Y.H."/>
            <person name="Cheng J.X."/>
            <person name="Dai P.F."/>
            <person name="Guo W.B."/>
            <person name="Han X.H."/>
            <person name="Huang E.J."/>
            <person name="Li L.F."/>
            <person name="Wei W."/>
            <person name="Gao Y.C."/>
            <person name="Liu J.Z."/>
            <person name="Shao H.Z."/>
            <person name="Wang X."/>
            <person name="Wang C.C."/>
            <person name="Yang T.C."/>
            <person name="Huo Q.B."/>
            <person name="Li W."/>
            <person name="Chen H.Y."/>
            <person name="Chen S.E."/>
            <person name="Zhou L.G."/>
            <person name="Ni X.B."/>
            <person name="Tian J.H."/>
            <person name="Sheng Y."/>
            <person name="Liu T."/>
            <person name="Pan Y.S."/>
            <person name="Xia L.Y."/>
            <person name="Li J."/>
            <person name="Zhao F."/>
            <person name="Cao W.C."/>
        </authorList>
    </citation>
    <scope>NUCLEOTIDE SEQUENCE</scope>
    <source>
        <strain evidence="2">Rmic-2018</strain>
    </source>
</reference>
<feature type="region of interest" description="Disordered" evidence="1">
    <location>
        <begin position="225"/>
        <end position="263"/>
    </location>
</feature>
<evidence type="ECO:0000313" key="2">
    <source>
        <dbReference type="EMBL" id="KAH8033332.1"/>
    </source>
</evidence>
<proteinExistence type="predicted"/>
<reference evidence="2" key="2">
    <citation type="submission" date="2021-09" db="EMBL/GenBank/DDBJ databases">
        <authorList>
            <person name="Jia N."/>
            <person name="Wang J."/>
            <person name="Shi W."/>
            <person name="Du L."/>
            <person name="Sun Y."/>
            <person name="Zhan W."/>
            <person name="Jiang J."/>
            <person name="Wang Q."/>
            <person name="Zhang B."/>
            <person name="Ji P."/>
            <person name="Sakyi L.B."/>
            <person name="Cui X."/>
            <person name="Yuan T."/>
            <person name="Jiang B."/>
            <person name="Yang W."/>
            <person name="Lam T.T.-Y."/>
            <person name="Chang Q."/>
            <person name="Ding S."/>
            <person name="Wang X."/>
            <person name="Zhu J."/>
            <person name="Ruan X."/>
            <person name="Zhao L."/>
            <person name="Wei J."/>
            <person name="Que T."/>
            <person name="Du C."/>
            <person name="Cheng J."/>
            <person name="Dai P."/>
            <person name="Han X."/>
            <person name="Huang E."/>
            <person name="Gao Y."/>
            <person name="Liu J."/>
            <person name="Shao H."/>
            <person name="Ye R."/>
            <person name="Li L."/>
            <person name="Wei W."/>
            <person name="Wang X."/>
            <person name="Wang C."/>
            <person name="Huo Q."/>
            <person name="Li W."/>
            <person name="Guo W."/>
            <person name="Chen H."/>
            <person name="Chen S."/>
            <person name="Zhou L."/>
            <person name="Zhou L."/>
            <person name="Ni X."/>
            <person name="Tian J."/>
            <person name="Zhou Y."/>
            <person name="Sheng Y."/>
            <person name="Liu T."/>
            <person name="Pan Y."/>
            <person name="Xia L."/>
            <person name="Li J."/>
            <person name="Zhao F."/>
            <person name="Cao W."/>
        </authorList>
    </citation>
    <scope>NUCLEOTIDE SEQUENCE</scope>
    <source>
        <strain evidence="2">Rmic-2018</strain>
        <tissue evidence="2">Larvae</tissue>
    </source>
</reference>
<evidence type="ECO:0000256" key="1">
    <source>
        <dbReference type="SAM" id="MobiDB-lite"/>
    </source>
</evidence>
<comment type="caution">
    <text evidence="2">The sequence shown here is derived from an EMBL/GenBank/DDBJ whole genome shotgun (WGS) entry which is preliminary data.</text>
</comment>
<dbReference type="Proteomes" id="UP000821866">
    <property type="component" value="Chromosome 2"/>
</dbReference>
<dbReference type="EMBL" id="JABSTU010000004">
    <property type="protein sequence ID" value="KAH8033332.1"/>
    <property type="molecule type" value="Genomic_DNA"/>
</dbReference>
<name>A0A9J6EGH3_RHIMP</name>
<feature type="region of interest" description="Disordered" evidence="1">
    <location>
        <begin position="62"/>
        <end position="136"/>
    </location>
</feature>
<accession>A0A9J6EGH3</accession>
<sequence length="390" mass="42367">MSAIGHPVLFRGGRYRGHRVAGSFVNAPTTIYRAQVGRQLDVSSQSSRLTTGNKITLDPEQLALRPSNPTPPGHVESSTPVRPDGSRHDTPYLSTIPRVPSDTSEESRLSVQGEAVCVEEEPEINRPAGDQLTQSSEVRPSYASVVCSMMCSYGGVNLYGRRGTEQPWNILIPCGRRTRGAKDGSTEAPVSKHDGRESQPVQNADGNEYQCPKLHQLNCLLLRPPQERQGRPPECSTAPLGKSWRPRERPHRHSQYRPPETRMWPGSMHGSLIWKDCGLLGSFEGTKLPNSCLQGRSISIRQDTGINNNGFRCPRWGLTERVTGNKSVGEQAPASALAAVARNAASAEAAESALLASSRRATTAASAVLLKDYGSSCRLSKDGTLVHTML</sequence>
<feature type="compositionally biased region" description="Basic and acidic residues" evidence="1">
    <location>
        <begin position="180"/>
        <end position="197"/>
    </location>
</feature>
<evidence type="ECO:0000313" key="3">
    <source>
        <dbReference type="Proteomes" id="UP000821866"/>
    </source>
</evidence>
<gene>
    <name evidence="2" type="ORF">HPB51_010372</name>
</gene>
<dbReference type="AlphaFoldDB" id="A0A9J6EGH3"/>